<keyword evidence="2" id="KW-1185">Reference proteome</keyword>
<proteinExistence type="predicted"/>
<name>A0ACC3DY55_9PEZI</name>
<sequence>MRNTILLTLAGFALAAPRPQGSSFLDFDEIDSAPAVVDVVPPVDVVSVVVDYSPSAAASSAAAAAATDPAKLAAKRDVEKRDGSICVKQPPGSGPKTAPDTAADFLANRVYNDIAESAPVPDGYGLAFSKLQGSTSIPPFMGLYTLKAYDPFQCQQLCDAAPACYSFNLYIERDPSVDPNDATCANPPSTVNYKCTLWGTQIDSSTAENTGQWRRDFQVVITGSNGYNKNAPPPANINFTGPTPFGGAINAPSAYMGAKYYPGPYDPSHLLFSLPGEIRNHIYRYVLPDDPGTHQFTNTTAPTTPPLLDVCHHIRKEARLVFLLGNEFRVNLCNVASSKMMEWKHTMQIPNKSIKIRFDCTVWMDDVLNNAEHPKIVREESLHKLLRSFMSHHFGEWEIVLAELDKSSRCHLEQRAYHKLRIALKLGGHDLAAIKDIIEMAFAA</sequence>
<gene>
    <name evidence="1" type="ORF">LTS18_004641</name>
</gene>
<evidence type="ECO:0000313" key="2">
    <source>
        <dbReference type="Proteomes" id="UP001186974"/>
    </source>
</evidence>
<reference evidence="1" key="1">
    <citation type="submission" date="2024-09" db="EMBL/GenBank/DDBJ databases">
        <title>Black Yeasts Isolated from many extreme environments.</title>
        <authorList>
            <person name="Coleine C."/>
            <person name="Stajich J.E."/>
            <person name="Selbmann L."/>
        </authorList>
    </citation>
    <scope>NUCLEOTIDE SEQUENCE</scope>
    <source>
        <strain evidence="1">CCFEE 5737</strain>
    </source>
</reference>
<comment type="caution">
    <text evidence="1">The sequence shown here is derived from an EMBL/GenBank/DDBJ whole genome shotgun (WGS) entry which is preliminary data.</text>
</comment>
<protein>
    <submittedName>
        <fullName evidence="1">Uncharacterized protein</fullName>
    </submittedName>
</protein>
<dbReference type="EMBL" id="JAWDJW010000109">
    <property type="protein sequence ID" value="KAK3081628.1"/>
    <property type="molecule type" value="Genomic_DNA"/>
</dbReference>
<accession>A0ACC3DY55</accession>
<dbReference type="Proteomes" id="UP001186974">
    <property type="component" value="Unassembled WGS sequence"/>
</dbReference>
<organism evidence="1 2">
    <name type="scientific">Coniosporium uncinatum</name>
    <dbReference type="NCBI Taxonomy" id="93489"/>
    <lineage>
        <taxon>Eukaryota</taxon>
        <taxon>Fungi</taxon>
        <taxon>Dikarya</taxon>
        <taxon>Ascomycota</taxon>
        <taxon>Pezizomycotina</taxon>
        <taxon>Dothideomycetes</taxon>
        <taxon>Dothideomycetes incertae sedis</taxon>
        <taxon>Coniosporium</taxon>
    </lineage>
</organism>
<evidence type="ECO:0000313" key="1">
    <source>
        <dbReference type="EMBL" id="KAK3081628.1"/>
    </source>
</evidence>